<evidence type="ECO:0000256" key="13">
    <source>
        <dbReference type="ARBA" id="ARBA00023242"/>
    </source>
</evidence>
<dbReference type="Gene3D" id="3.40.50.300">
    <property type="entry name" value="P-loop containing nucleotide triphosphate hydrolases"/>
    <property type="match status" value="1"/>
</dbReference>
<keyword evidence="9 14" id="KW-0496">Mitochondrion</keyword>
<feature type="region of interest" description="Disordered" evidence="15">
    <location>
        <begin position="1"/>
        <end position="93"/>
    </location>
</feature>
<keyword evidence="4 14" id="KW-0227">DNA damage</keyword>
<feature type="compositionally biased region" description="Low complexity" evidence="15">
    <location>
        <begin position="178"/>
        <end position="188"/>
    </location>
</feature>
<keyword evidence="11 14" id="KW-0234">DNA repair</keyword>
<keyword evidence="12 14" id="KW-0413">Isomerase</keyword>
<accession>A0AAF0Y8C4</accession>
<dbReference type="AlphaFoldDB" id="A0AAF0Y8C4"/>
<feature type="domain" description="AAA+ ATPase" evidence="16">
    <location>
        <begin position="224"/>
        <end position="380"/>
    </location>
</feature>
<evidence type="ECO:0000256" key="1">
    <source>
        <dbReference type="ARBA" id="ARBA00001946"/>
    </source>
</evidence>
<evidence type="ECO:0000256" key="9">
    <source>
        <dbReference type="ARBA" id="ARBA00023128"/>
    </source>
</evidence>
<evidence type="ECO:0000313" key="18">
    <source>
        <dbReference type="Proteomes" id="UP000827549"/>
    </source>
</evidence>
<evidence type="ECO:0000256" key="7">
    <source>
        <dbReference type="ARBA" id="ARBA00022840"/>
    </source>
</evidence>
<keyword evidence="18" id="KW-1185">Reference proteome</keyword>
<protein>
    <recommendedName>
        <fullName evidence="14">ATP-dependent DNA helicase PIF1</fullName>
        <ecNumber evidence="14">5.6.2.3</ecNumber>
    </recommendedName>
    <alternativeName>
        <fullName evidence="14">DNA 5'-3' helicase PIF1</fullName>
    </alternativeName>
    <alternativeName>
        <fullName evidence="14">DNA repair and recombination helicase PIF1</fullName>
    </alternativeName>
</protein>
<evidence type="ECO:0000256" key="10">
    <source>
        <dbReference type="ARBA" id="ARBA00023172"/>
    </source>
</evidence>
<dbReference type="InterPro" id="IPR003593">
    <property type="entry name" value="AAA+_ATPase"/>
</dbReference>
<feature type="region of interest" description="Disordered" evidence="15">
    <location>
        <begin position="170"/>
        <end position="196"/>
    </location>
</feature>
<evidence type="ECO:0000313" key="17">
    <source>
        <dbReference type="EMBL" id="WOO82098.1"/>
    </source>
</evidence>
<dbReference type="InterPro" id="IPR051055">
    <property type="entry name" value="PIF1_helicase"/>
</dbReference>
<dbReference type="GO" id="GO:0006281">
    <property type="term" value="P:DNA repair"/>
    <property type="evidence" value="ECO:0007669"/>
    <property type="project" value="UniProtKB-UniRule"/>
</dbReference>
<keyword evidence="10 14" id="KW-0233">DNA recombination</keyword>
<comment type="subunit">
    <text evidence="14">Monomer.</text>
</comment>
<gene>
    <name evidence="17" type="primary">pfh1_0</name>
    <name evidence="14" type="synonym">PIF1</name>
    <name evidence="17" type="ORF">LOC62_04G005600</name>
</gene>
<dbReference type="GO" id="GO:0005730">
    <property type="term" value="C:nucleolus"/>
    <property type="evidence" value="ECO:0007669"/>
    <property type="project" value="UniProtKB-SubCell"/>
</dbReference>
<dbReference type="InterPro" id="IPR048293">
    <property type="entry name" value="PIF1_RRM3_pfh1"/>
</dbReference>
<dbReference type="GO" id="GO:0016787">
    <property type="term" value="F:hydrolase activity"/>
    <property type="evidence" value="ECO:0007669"/>
    <property type="project" value="UniProtKB-KW"/>
</dbReference>
<dbReference type="GO" id="GO:0000723">
    <property type="term" value="P:telomere maintenance"/>
    <property type="evidence" value="ECO:0007669"/>
    <property type="project" value="InterPro"/>
</dbReference>
<dbReference type="PANTHER" id="PTHR47642">
    <property type="entry name" value="ATP-DEPENDENT DNA HELICASE"/>
    <property type="match status" value="1"/>
</dbReference>
<dbReference type="GO" id="GO:0043139">
    <property type="term" value="F:5'-3' DNA helicase activity"/>
    <property type="evidence" value="ECO:0007669"/>
    <property type="project" value="UniProtKB-UniRule"/>
</dbReference>
<feature type="compositionally biased region" description="Basic and acidic residues" evidence="15">
    <location>
        <begin position="21"/>
        <end position="31"/>
    </location>
</feature>
<proteinExistence type="inferred from homology"/>
<evidence type="ECO:0000256" key="4">
    <source>
        <dbReference type="ARBA" id="ARBA00022763"/>
    </source>
</evidence>
<keyword evidence="5 14" id="KW-0378">Hydrolase</keyword>
<dbReference type="Pfam" id="PF05970">
    <property type="entry name" value="PIF1"/>
    <property type="match status" value="1"/>
</dbReference>
<comment type="subcellular location">
    <subcellularLocation>
        <location evidence="2">Nucleus</location>
        <location evidence="2">Nucleolus</location>
    </subcellularLocation>
    <subcellularLocation>
        <location evidence="14">Nucleus</location>
    </subcellularLocation>
    <subcellularLocation>
        <location evidence="14">Mitochondrion</location>
    </subcellularLocation>
</comment>
<dbReference type="CDD" id="cd18809">
    <property type="entry name" value="SF1_C_RecD"/>
    <property type="match status" value="1"/>
</dbReference>
<keyword evidence="13 14" id="KW-0539">Nucleus</keyword>
<dbReference type="InterPro" id="IPR027417">
    <property type="entry name" value="P-loop_NTPase"/>
</dbReference>
<dbReference type="GO" id="GO:0006310">
    <property type="term" value="P:DNA recombination"/>
    <property type="evidence" value="ECO:0007669"/>
    <property type="project" value="UniProtKB-UniRule"/>
</dbReference>
<dbReference type="Proteomes" id="UP000827549">
    <property type="component" value="Chromosome 4"/>
</dbReference>
<feature type="binding site" evidence="14">
    <location>
        <begin position="232"/>
        <end position="239"/>
    </location>
    <ligand>
        <name>ATP</name>
        <dbReference type="ChEBI" id="CHEBI:30616"/>
    </ligand>
</feature>
<sequence>MPSILTSSRSGQSGLSRVNSFKREWGNDGADHQPSSSASRPYEWSPSPERPKRENVAKLEPGVKREPPARLEYGAKPAVMPLPIPVSKPDDNLTPAERRRKAILAAMNENAPVVLAPAPAQALPSLDDDADVPAIRLKRPMPWDSSFPLSWVRRLAPFDLPFLSCPADDRRPTKKVVSRSGSSSSTSSAAPKKNAKPHIPMVSIRAKLCLSSEQQEVLRMVVQEGKNIFFTGSAGTGKSVLLRHIIDGLKKKWKATDAVAITASTGIAACNIGGVTLHSFGGAGLAEGDIQAVVKRVRMNKKAAARWTRTKALIIDEVSMVDADLFDKFNKIARVMRKKDIPFGGMQIIVTGDFLQLPPVTRGTEPRFCFEATTWEESLDQQVVLTQVFRQKDQRFVDMLNEMRYGKLSRESIAAFHGLSRPLSNDDGIEATELFPRREDVERANTQRLRALNTDSWSYQATDAGVANLDQRQKLLSSFMAPHMIEIRKDAQVMLIKNTTETLVNGSMGKVIGFCHQSEFRVSGANQWIPPGEDDGLEDVPDDKKEQLRDILKAKINPNAKPYPVVRFNVPGGGFQDAFVQPDSWKTELPNGEVQASRSQVPLILAWAMSIHKAQGQTLEKVKVDLGKVFEKGQAYVALSRATSLEGLEVQGFRADKVIAHPKVVRWNNKLQTLGGGSSVL</sequence>
<feature type="compositionally biased region" description="Polar residues" evidence="15">
    <location>
        <begin position="1"/>
        <end position="19"/>
    </location>
</feature>
<evidence type="ECO:0000256" key="15">
    <source>
        <dbReference type="SAM" id="MobiDB-lite"/>
    </source>
</evidence>
<evidence type="ECO:0000256" key="5">
    <source>
        <dbReference type="ARBA" id="ARBA00022801"/>
    </source>
</evidence>
<dbReference type="EC" id="5.6.2.3" evidence="14"/>
<name>A0AAF0Y8C4_9TREE</name>
<evidence type="ECO:0000256" key="2">
    <source>
        <dbReference type="ARBA" id="ARBA00004604"/>
    </source>
</evidence>
<comment type="function">
    <text evidence="14">DNA-dependent ATPase and 5'-3' DNA helicase required for the maintenance of both mitochondrial and nuclear genome stability.</text>
</comment>
<comment type="catalytic activity">
    <reaction evidence="14">
        <text>ATP + H2O = ADP + phosphate + H(+)</text>
        <dbReference type="Rhea" id="RHEA:13065"/>
        <dbReference type="ChEBI" id="CHEBI:15377"/>
        <dbReference type="ChEBI" id="CHEBI:15378"/>
        <dbReference type="ChEBI" id="CHEBI:30616"/>
        <dbReference type="ChEBI" id="CHEBI:43474"/>
        <dbReference type="ChEBI" id="CHEBI:456216"/>
        <dbReference type="EC" id="5.6.2.3"/>
    </reaction>
</comment>
<evidence type="ECO:0000256" key="8">
    <source>
        <dbReference type="ARBA" id="ARBA00023125"/>
    </source>
</evidence>
<dbReference type="InterPro" id="IPR010285">
    <property type="entry name" value="DNA_helicase_pif1-like_DEAD"/>
</dbReference>
<dbReference type="RefSeq" id="XP_062628130.1">
    <property type="nucleotide sequence ID" value="XM_062772146.1"/>
</dbReference>
<dbReference type="HAMAP" id="MF_03176">
    <property type="entry name" value="PIF1"/>
    <property type="match status" value="1"/>
</dbReference>
<feature type="compositionally biased region" description="Basic and acidic residues" evidence="15">
    <location>
        <begin position="49"/>
        <end position="69"/>
    </location>
</feature>
<reference evidence="17" key="1">
    <citation type="submission" date="2023-10" db="EMBL/GenBank/DDBJ databases">
        <authorList>
            <person name="Noh H."/>
        </authorList>
    </citation>
    <scope>NUCLEOTIDE SEQUENCE</scope>
    <source>
        <strain evidence="17">DUCC4014</strain>
    </source>
</reference>
<dbReference type="CDD" id="cd18037">
    <property type="entry name" value="DEXSc_Pif1_like"/>
    <property type="match status" value="1"/>
</dbReference>
<keyword evidence="3 14" id="KW-0547">Nucleotide-binding</keyword>
<dbReference type="FunFam" id="3.40.50.300:FF:001226">
    <property type="entry name" value="ATP-dependent DNA helicase PIF1"/>
    <property type="match status" value="1"/>
</dbReference>
<comment type="similarity">
    <text evidence="14">Belongs to the helicase family. PIF1 subfamily.</text>
</comment>
<organism evidence="17 18">
    <name type="scientific">Vanrija pseudolonga</name>
    <dbReference type="NCBI Taxonomy" id="143232"/>
    <lineage>
        <taxon>Eukaryota</taxon>
        <taxon>Fungi</taxon>
        <taxon>Dikarya</taxon>
        <taxon>Basidiomycota</taxon>
        <taxon>Agaricomycotina</taxon>
        <taxon>Tremellomycetes</taxon>
        <taxon>Trichosporonales</taxon>
        <taxon>Trichosporonaceae</taxon>
        <taxon>Vanrija</taxon>
    </lineage>
</organism>
<keyword evidence="7 14" id="KW-0067">ATP-binding</keyword>
<dbReference type="GO" id="GO:0005524">
    <property type="term" value="F:ATP binding"/>
    <property type="evidence" value="ECO:0007669"/>
    <property type="project" value="UniProtKB-UniRule"/>
</dbReference>
<dbReference type="GeneID" id="87808829"/>
<dbReference type="GO" id="GO:0003697">
    <property type="term" value="F:single-stranded DNA binding"/>
    <property type="evidence" value="ECO:0007669"/>
    <property type="project" value="UniProtKB-ARBA"/>
</dbReference>
<keyword evidence="8 14" id="KW-0238">DNA-binding</keyword>
<dbReference type="SMART" id="SM00382">
    <property type="entry name" value="AAA"/>
    <property type="match status" value="1"/>
</dbReference>
<dbReference type="SUPFAM" id="SSF52540">
    <property type="entry name" value="P-loop containing nucleoside triphosphate hydrolases"/>
    <property type="match status" value="2"/>
</dbReference>
<feature type="DNA-binding region" evidence="14">
    <location>
        <begin position="634"/>
        <end position="653"/>
    </location>
</feature>
<dbReference type="GO" id="GO:0005739">
    <property type="term" value="C:mitochondrion"/>
    <property type="evidence" value="ECO:0007669"/>
    <property type="project" value="UniProtKB-SubCell"/>
</dbReference>
<evidence type="ECO:0000256" key="14">
    <source>
        <dbReference type="HAMAP-Rule" id="MF_03176"/>
    </source>
</evidence>
<evidence type="ECO:0000256" key="6">
    <source>
        <dbReference type="ARBA" id="ARBA00022806"/>
    </source>
</evidence>
<evidence type="ECO:0000256" key="11">
    <source>
        <dbReference type="ARBA" id="ARBA00023204"/>
    </source>
</evidence>
<evidence type="ECO:0000259" key="16">
    <source>
        <dbReference type="SMART" id="SM00382"/>
    </source>
</evidence>
<keyword evidence="6 14" id="KW-0347">Helicase</keyword>
<comment type="cofactor">
    <cofactor evidence="1 14">
        <name>Mg(2+)</name>
        <dbReference type="ChEBI" id="CHEBI:18420"/>
    </cofactor>
</comment>
<evidence type="ECO:0000256" key="12">
    <source>
        <dbReference type="ARBA" id="ARBA00023235"/>
    </source>
</evidence>
<evidence type="ECO:0000256" key="3">
    <source>
        <dbReference type="ARBA" id="ARBA00022741"/>
    </source>
</evidence>
<dbReference type="EMBL" id="CP086717">
    <property type="protein sequence ID" value="WOO82098.1"/>
    <property type="molecule type" value="Genomic_DNA"/>
</dbReference>
<dbReference type="PANTHER" id="PTHR47642:SF5">
    <property type="entry name" value="ATP-DEPENDENT DNA HELICASE"/>
    <property type="match status" value="1"/>
</dbReference>